<accession>A0A165L3A1</accession>
<evidence type="ECO:0000313" key="2">
    <source>
        <dbReference type="Proteomes" id="UP000077266"/>
    </source>
</evidence>
<dbReference type="InterPro" id="IPR032675">
    <property type="entry name" value="LRR_dom_sf"/>
</dbReference>
<dbReference type="Gene3D" id="3.80.10.10">
    <property type="entry name" value="Ribonuclease Inhibitor"/>
    <property type="match status" value="1"/>
</dbReference>
<proteinExistence type="predicted"/>
<reference evidence="1 2" key="1">
    <citation type="journal article" date="2016" name="Mol. Biol. Evol.">
        <title>Comparative Genomics of Early-Diverging Mushroom-Forming Fungi Provides Insights into the Origins of Lignocellulose Decay Capabilities.</title>
        <authorList>
            <person name="Nagy L.G."/>
            <person name="Riley R."/>
            <person name="Tritt A."/>
            <person name="Adam C."/>
            <person name="Daum C."/>
            <person name="Floudas D."/>
            <person name="Sun H."/>
            <person name="Yadav J.S."/>
            <person name="Pangilinan J."/>
            <person name="Larsson K.H."/>
            <person name="Matsuura K."/>
            <person name="Barry K."/>
            <person name="Labutti K."/>
            <person name="Kuo R."/>
            <person name="Ohm R.A."/>
            <person name="Bhattacharya S.S."/>
            <person name="Shirouzu T."/>
            <person name="Yoshinaga Y."/>
            <person name="Martin F.M."/>
            <person name="Grigoriev I.V."/>
            <person name="Hibbett D.S."/>
        </authorList>
    </citation>
    <scope>NUCLEOTIDE SEQUENCE [LARGE SCALE GENOMIC DNA]</scope>
    <source>
        <strain evidence="1 2">HHB12029</strain>
    </source>
</reference>
<name>A0A165L3A1_EXIGL</name>
<gene>
    <name evidence="1" type="ORF">EXIGLDRAFT_731279</name>
</gene>
<evidence type="ECO:0000313" key="1">
    <source>
        <dbReference type="EMBL" id="KZV97285.1"/>
    </source>
</evidence>
<sequence length="339" mass="37728">MPEVTYDVPEITLSEPASPAVSSLPPEVFIGVFQHLRRAGTSQDLARVGLASWQFNALIAPLLFHTIIADNERYLDSLHSALLRDPSRGELVRNLVFPRVVPIIAQDEDSGEALWWIDLHVTVLQLCPALESLEIQATSVEIADAIPWGTLKRLSLGTRTPSVLRSIVAKCNAIEHLNLVDMNILMEHSHDVLTDPELVNVQHLAKLSVLSIEWTDPKEMDRVYLAHRTVDVIRRVLDAQLPDLKRILVLLYAKTQHSLALPPHMSMMPPHQSLILMSLPNGGWNLLETAAHGLLKPLKSLKIFVAGNRSPSNVWKRSLVGKINYATVGERVCSEADLE</sequence>
<dbReference type="EMBL" id="KV425932">
    <property type="protein sequence ID" value="KZV97285.1"/>
    <property type="molecule type" value="Genomic_DNA"/>
</dbReference>
<protein>
    <recommendedName>
        <fullName evidence="3">F-box domain-containing protein</fullName>
    </recommendedName>
</protein>
<organism evidence="1 2">
    <name type="scientific">Exidia glandulosa HHB12029</name>
    <dbReference type="NCBI Taxonomy" id="1314781"/>
    <lineage>
        <taxon>Eukaryota</taxon>
        <taxon>Fungi</taxon>
        <taxon>Dikarya</taxon>
        <taxon>Basidiomycota</taxon>
        <taxon>Agaricomycotina</taxon>
        <taxon>Agaricomycetes</taxon>
        <taxon>Auriculariales</taxon>
        <taxon>Exidiaceae</taxon>
        <taxon>Exidia</taxon>
    </lineage>
</organism>
<dbReference type="AlphaFoldDB" id="A0A165L3A1"/>
<dbReference type="Proteomes" id="UP000077266">
    <property type="component" value="Unassembled WGS sequence"/>
</dbReference>
<evidence type="ECO:0008006" key="3">
    <source>
        <dbReference type="Google" id="ProtNLM"/>
    </source>
</evidence>
<keyword evidence="2" id="KW-1185">Reference proteome</keyword>
<dbReference type="InParanoid" id="A0A165L3A1"/>